<accession>A0A1Q2CGK6</accession>
<dbReference type="PANTHER" id="PTHR31084:SF19">
    <property type="entry name" value="GLYCOSYL HYDROLASE FAMILY 95 N-TERMINAL DOMAIN-CONTAINING PROTEIN"/>
    <property type="match status" value="1"/>
</dbReference>
<keyword evidence="1" id="KW-0732">Signal</keyword>
<dbReference type="Proteomes" id="UP000188324">
    <property type="component" value="Chromosome"/>
</dbReference>
<evidence type="ECO:0000256" key="1">
    <source>
        <dbReference type="SAM" id="SignalP"/>
    </source>
</evidence>
<proteinExistence type="predicted"/>
<dbReference type="PANTHER" id="PTHR31084">
    <property type="entry name" value="ALPHA-L-FUCOSIDASE 2"/>
    <property type="match status" value="1"/>
</dbReference>
<feature type="signal peptide" evidence="1">
    <location>
        <begin position="1"/>
        <end position="26"/>
    </location>
</feature>
<keyword evidence="4" id="KW-1185">Reference proteome</keyword>
<dbReference type="KEGG" id="tfl:RPIT_10970"/>
<dbReference type="Gene3D" id="2.70.98.50">
    <property type="entry name" value="putative glycoside hydrolase family protein from bacillus halodurans"/>
    <property type="match status" value="1"/>
</dbReference>
<dbReference type="InterPro" id="IPR027414">
    <property type="entry name" value="GH95_N_dom"/>
</dbReference>
<feature type="domain" description="Glycosyl hydrolase family 95 N-terminal" evidence="2">
    <location>
        <begin position="37"/>
        <end position="196"/>
    </location>
</feature>
<gene>
    <name evidence="3" type="ORF">RPIT_10970</name>
</gene>
<name>A0A1Q2CGK6_9ACTN</name>
<evidence type="ECO:0000313" key="3">
    <source>
        <dbReference type="EMBL" id="AQP45252.1"/>
    </source>
</evidence>
<sequence>MVAGLSAALIASTAVVTGLMAPQAAAAPQTEQDALVLRYTAPAPLNRWQEQALPIGNGALGASIFGQVTNDEVFLNEKTLWTGGPGVDGYRYGNYPESEIEQRRANLEQVRDTINENGSMTAGAVANLLGQPKLGYGSYQSFGRLQFAFDNGAGTATGYERSLDIDNSIAKVTYTVGQTTFTREYFASYPDNVIVSGALRPMPGSARGAAGGQIRTPPMWVVGRLRSLRVAAQEAK</sequence>
<dbReference type="AlphaFoldDB" id="A0A1Q2CGK6"/>
<dbReference type="GO" id="GO:0004560">
    <property type="term" value="F:alpha-L-fucosidase activity"/>
    <property type="evidence" value="ECO:0007669"/>
    <property type="project" value="TreeGrafter"/>
</dbReference>
<evidence type="ECO:0000259" key="2">
    <source>
        <dbReference type="Pfam" id="PF14498"/>
    </source>
</evidence>
<dbReference type="STRING" id="1610493.RPIT_10970"/>
<protein>
    <recommendedName>
        <fullName evidence="2">Glycosyl hydrolase family 95 N-terminal domain-containing protein</fullName>
    </recommendedName>
</protein>
<dbReference type="Pfam" id="PF14498">
    <property type="entry name" value="Glyco_hyd_65N_2"/>
    <property type="match status" value="1"/>
</dbReference>
<evidence type="ECO:0000313" key="4">
    <source>
        <dbReference type="Proteomes" id="UP000188324"/>
    </source>
</evidence>
<organism evidence="3 4">
    <name type="scientific">Tessaracoccus flavus</name>
    <dbReference type="NCBI Taxonomy" id="1610493"/>
    <lineage>
        <taxon>Bacteria</taxon>
        <taxon>Bacillati</taxon>
        <taxon>Actinomycetota</taxon>
        <taxon>Actinomycetes</taxon>
        <taxon>Propionibacteriales</taxon>
        <taxon>Propionibacteriaceae</taxon>
        <taxon>Tessaracoccus</taxon>
    </lineage>
</organism>
<feature type="chain" id="PRO_5012388233" description="Glycosyl hydrolase family 95 N-terminal domain-containing protein" evidence="1">
    <location>
        <begin position="27"/>
        <end position="236"/>
    </location>
</feature>
<dbReference type="EMBL" id="CP019605">
    <property type="protein sequence ID" value="AQP45252.1"/>
    <property type="molecule type" value="Genomic_DNA"/>
</dbReference>
<reference evidence="3 4" key="1">
    <citation type="journal article" date="2016" name="Int. J. Syst. Evol. Microbiol.">
        <title>Tessaracoccus flavus sp. nov., isolated from the drainage system of a lindane-producing factory.</title>
        <authorList>
            <person name="Kumari R."/>
            <person name="Singh P."/>
            <person name="Schumann P."/>
            <person name="Lal R."/>
        </authorList>
    </citation>
    <scope>NUCLEOTIDE SEQUENCE [LARGE SCALE GENOMIC DNA]</scope>
    <source>
        <strain evidence="3 4">RP1T</strain>
    </source>
</reference>